<feature type="transmembrane region" description="Helical" evidence="1">
    <location>
        <begin position="55"/>
        <end position="77"/>
    </location>
</feature>
<evidence type="ECO:0000313" key="3">
    <source>
        <dbReference type="Proteomes" id="UP000632454"/>
    </source>
</evidence>
<dbReference type="Proteomes" id="UP000632454">
    <property type="component" value="Unassembled WGS sequence"/>
</dbReference>
<keyword evidence="1" id="KW-0812">Transmembrane</keyword>
<keyword evidence="1" id="KW-1133">Transmembrane helix</keyword>
<evidence type="ECO:0000313" key="2">
    <source>
        <dbReference type="EMBL" id="GGF25524.1"/>
    </source>
</evidence>
<gene>
    <name evidence="2" type="ORF">GCM10007298_21720</name>
</gene>
<keyword evidence="3" id="KW-1185">Reference proteome</keyword>
<sequence length="158" mass="16402">MQTSPDPSSRSARPPTAVRRGGAIVALEGLAAIVIAVVLWIHAAGGADESFISSYGTGAWFAILGAGVLAGGLALITGRRWGRAIAVVAQILLIPVAFALLTDSGQPQYGAPLLIVVIIVLVLLFSPSSVRWLAADYAPDAEPDEIPPDVVKKPKRKS</sequence>
<keyword evidence="1" id="KW-0472">Membrane</keyword>
<organism evidence="2 3">
    <name type="scientific">Williamsia phyllosphaerae</name>
    <dbReference type="NCBI Taxonomy" id="885042"/>
    <lineage>
        <taxon>Bacteria</taxon>
        <taxon>Bacillati</taxon>
        <taxon>Actinomycetota</taxon>
        <taxon>Actinomycetes</taxon>
        <taxon>Mycobacteriales</taxon>
        <taxon>Nocardiaceae</taxon>
        <taxon>Williamsia</taxon>
    </lineage>
</organism>
<dbReference type="RefSeq" id="WP_188490518.1">
    <property type="nucleotide sequence ID" value="NZ_BMCS01000001.1"/>
</dbReference>
<evidence type="ECO:0008006" key="4">
    <source>
        <dbReference type="Google" id="ProtNLM"/>
    </source>
</evidence>
<dbReference type="EMBL" id="BMCS01000001">
    <property type="protein sequence ID" value="GGF25524.1"/>
    <property type="molecule type" value="Genomic_DNA"/>
</dbReference>
<feature type="transmembrane region" description="Helical" evidence="1">
    <location>
        <begin position="108"/>
        <end position="125"/>
    </location>
</feature>
<reference evidence="3" key="1">
    <citation type="journal article" date="2019" name="Int. J. Syst. Evol. Microbiol.">
        <title>The Global Catalogue of Microorganisms (GCM) 10K type strain sequencing project: providing services to taxonomists for standard genome sequencing and annotation.</title>
        <authorList>
            <consortium name="The Broad Institute Genomics Platform"/>
            <consortium name="The Broad Institute Genome Sequencing Center for Infectious Disease"/>
            <person name="Wu L."/>
            <person name="Ma J."/>
        </authorList>
    </citation>
    <scope>NUCLEOTIDE SEQUENCE [LARGE SCALE GENOMIC DNA]</scope>
    <source>
        <strain evidence="3">CCM 7855</strain>
    </source>
</reference>
<name>A0ABQ1UT13_9NOCA</name>
<feature type="transmembrane region" description="Helical" evidence="1">
    <location>
        <begin position="21"/>
        <end position="43"/>
    </location>
</feature>
<protein>
    <recommendedName>
        <fullName evidence="4">Integral membrane protein</fullName>
    </recommendedName>
</protein>
<evidence type="ECO:0000256" key="1">
    <source>
        <dbReference type="SAM" id="Phobius"/>
    </source>
</evidence>
<comment type="caution">
    <text evidence="2">The sequence shown here is derived from an EMBL/GenBank/DDBJ whole genome shotgun (WGS) entry which is preliminary data.</text>
</comment>
<proteinExistence type="predicted"/>
<feature type="transmembrane region" description="Helical" evidence="1">
    <location>
        <begin position="84"/>
        <end position="102"/>
    </location>
</feature>
<accession>A0ABQ1UT13</accession>